<name>A0A239A895_9BACT</name>
<organism evidence="1 2">
    <name type="scientific">Hymenobacter mucosus</name>
    <dbReference type="NCBI Taxonomy" id="1411120"/>
    <lineage>
        <taxon>Bacteria</taxon>
        <taxon>Pseudomonadati</taxon>
        <taxon>Bacteroidota</taxon>
        <taxon>Cytophagia</taxon>
        <taxon>Cytophagales</taxon>
        <taxon>Hymenobacteraceae</taxon>
        <taxon>Hymenobacter</taxon>
    </lineage>
</organism>
<evidence type="ECO:0000313" key="1">
    <source>
        <dbReference type="EMBL" id="SNR91662.1"/>
    </source>
</evidence>
<dbReference type="Proteomes" id="UP000198310">
    <property type="component" value="Unassembled WGS sequence"/>
</dbReference>
<keyword evidence="2" id="KW-1185">Reference proteome</keyword>
<dbReference type="AlphaFoldDB" id="A0A239A895"/>
<accession>A0A239A895</accession>
<reference evidence="2" key="1">
    <citation type="submission" date="2017-06" db="EMBL/GenBank/DDBJ databases">
        <authorList>
            <person name="Varghese N."/>
            <person name="Submissions S."/>
        </authorList>
    </citation>
    <scope>NUCLEOTIDE SEQUENCE [LARGE SCALE GENOMIC DNA]</scope>
    <source>
        <strain evidence="2">DSM 28041</strain>
    </source>
</reference>
<sequence length="69" mass="7691">MAEAGFNSITDVTLKIKTEFKVRNRRVYLPNATPAEYHALCELLHIIAQDPVGSLEILRTAPVTTTDHV</sequence>
<evidence type="ECO:0000313" key="2">
    <source>
        <dbReference type="Proteomes" id="UP000198310"/>
    </source>
</evidence>
<proteinExistence type="predicted"/>
<protein>
    <submittedName>
        <fullName evidence="1">Uncharacterized protein</fullName>
    </submittedName>
</protein>
<gene>
    <name evidence="1" type="ORF">SAMN06269173_11145</name>
</gene>
<dbReference type="EMBL" id="FZNS01000011">
    <property type="protein sequence ID" value="SNR91662.1"/>
    <property type="molecule type" value="Genomic_DNA"/>
</dbReference>